<dbReference type="GO" id="GO:0005524">
    <property type="term" value="F:ATP binding"/>
    <property type="evidence" value="ECO:0007669"/>
    <property type="project" value="UniProtKB-KW"/>
</dbReference>
<keyword evidence="9 17" id="KW-1133">Transmembrane helix</keyword>
<dbReference type="SUPFAM" id="SSF57440">
    <property type="entry name" value="Kringle-like"/>
    <property type="match status" value="1"/>
</dbReference>
<dbReference type="CDD" id="cd00108">
    <property type="entry name" value="KR"/>
    <property type="match status" value="1"/>
</dbReference>
<evidence type="ECO:0000256" key="9">
    <source>
        <dbReference type="ARBA" id="ARBA00022989"/>
    </source>
</evidence>
<name>A0A9Q0E8V1_9TELE</name>
<dbReference type="FunFam" id="3.30.200.20:FF:000139">
    <property type="entry name" value="inactive tyrosine-protein kinase transmembrane receptor ROR1"/>
    <property type="match status" value="1"/>
</dbReference>
<keyword evidence="14" id="KW-0393">Immunoglobulin domain</keyword>
<dbReference type="InterPro" id="IPR020067">
    <property type="entry name" value="Frizzled_dom"/>
</dbReference>
<comment type="caution">
    <text evidence="15">Lacks conserved residue(s) required for the propagation of feature annotation.</text>
</comment>
<feature type="compositionally biased region" description="Basic residues" evidence="16">
    <location>
        <begin position="723"/>
        <end position="740"/>
    </location>
</feature>
<dbReference type="SUPFAM" id="SSF56112">
    <property type="entry name" value="Protein kinase-like (PK-like)"/>
    <property type="match status" value="1"/>
</dbReference>
<evidence type="ECO:0000256" key="1">
    <source>
        <dbReference type="ARBA" id="ARBA00004479"/>
    </source>
</evidence>
<feature type="compositionally biased region" description="Low complexity" evidence="16">
    <location>
        <begin position="587"/>
        <end position="596"/>
    </location>
</feature>
<evidence type="ECO:0000256" key="14">
    <source>
        <dbReference type="ARBA" id="ARBA00023319"/>
    </source>
</evidence>
<dbReference type="GO" id="GO:0004672">
    <property type="term" value="F:protein kinase activity"/>
    <property type="evidence" value="ECO:0007669"/>
    <property type="project" value="InterPro"/>
</dbReference>
<organism evidence="21 22">
    <name type="scientific">Muraenolepis orangiensis</name>
    <name type="common">Patagonian moray cod</name>
    <dbReference type="NCBI Taxonomy" id="630683"/>
    <lineage>
        <taxon>Eukaryota</taxon>
        <taxon>Metazoa</taxon>
        <taxon>Chordata</taxon>
        <taxon>Craniata</taxon>
        <taxon>Vertebrata</taxon>
        <taxon>Euteleostomi</taxon>
        <taxon>Actinopterygii</taxon>
        <taxon>Neopterygii</taxon>
        <taxon>Teleostei</taxon>
        <taxon>Neoteleostei</taxon>
        <taxon>Acanthomorphata</taxon>
        <taxon>Zeiogadaria</taxon>
        <taxon>Gadariae</taxon>
        <taxon>Gadiformes</taxon>
        <taxon>Muraenolepidoidei</taxon>
        <taxon>Muraenolepididae</taxon>
        <taxon>Muraenolepis</taxon>
    </lineage>
</organism>
<dbReference type="Proteomes" id="UP001148018">
    <property type="component" value="Unassembled WGS sequence"/>
</dbReference>
<evidence type="ECO:0000256" key="15">
    <source>
        <dbReference type="PROSITE-ProRule" id="PRU00121"/>
    </source>
</evidence>
<evidence type="ECO:0000256" key="5">
    <source>
        <dbReference type="ARBA" id="ARBA00022692"/>
    </source>
</evidence>
<dbReference type="PANTHER" id="PTHR24416:SF134">
    <property type="entry name" value="INACTIVE TYROSINE-PROTEIN KINASE TRANSMEMBRANE RECEPTOR ROR1"/>
    <property type="match status" value="1"/>
</dbReference>
<dbReference type="EMBL" id="JANIIK010000048">
    <property type="protein sequence ID" value="KAJ3600077.1"/>
    <property type="molecule type" value="Genomic_DNA"/>
</dbReference>
<dbReference type="PROSITE" id="PS50011">
    <property type="entry name" value="PROTEIN_KINASE_DOM"/>
    <property type="match status" value="1"/>
</dbReference>
<gene>
    <name evidence="21" type="ORF">NHX12_034029</name>
</gene>
<evidence type="ECO:0000256" key="17">
    <source>
        <dbReference type="SAM" id="Phobius"/>
    </source>
</evidence>
<protein>
    <recommendedName>
        <fullName evidence="23">Tyrosine-protein kinase transmembrane receptor ROR1</fullName>
    </recommendedName>
</protein>
<dbReference type="PANTHER" id="PTHR24416">
    <property type="entry name" value="TYROSINE-PROTEIN KINASE RECEPTOR"/>
    <property type="match status" value="1"/>
</dbReference>
<dbReference type="Gene3D" id="3.30.200.20">
    <property type="entry name" value="Phosphorylase Kinase, domain 1"/>
    <property type="match status" value="1"/>
</dbReference>
<evidence type="ECO:0000256" key="6">
    <source>
        <dbReference type="ARBA" id="ARBA00022729"/>
    </source>
</evidence>
<dbReference type="PRINTS" id="PR00109">
    <property type="entry name" value="TYRKINASE"/>
</dbReference>
<dbReference type="FunFam" id="1.10.2000.10:FF:000002">
    <property type="entry name" value="Inactive tyrosine-protein kinase transmembrane receptor ROR1"/>
    <property type="match status" value="1"/>
</dbReference>
<evidence type="ECO:0000256" key="13">
    <source>
        <dbReference type="ARBA" id="ARBA00023180"/>
    </source>
</evidence>
<dbReference type="GO" id="GO:0016055">
    <property type="term" value="P:Wnt signaling pathway"/>
    <property type="evidence" value="ECO:0007669"/>
    <property type="project" value="UniProtKB-KW"/>
</dbReference>
<evidence type="ECO:0000256" key="10">
    <source>
        <dbReference type="ARBA" id="ARBA00023136"/>
    </source>
</evidence>
<dbReference type="Pfam" id="PF00051">
    <property type="entry name" value="Kringle"/>
    <property type="match status" value="1"/>
</dbReference>
<keyword evidence="7" id="KW-0547">Nucleotide-binding</keyword>
<evidence type="ECO:0000256" key="16">
    <source>
        <dbReference type="SAM" id="MobiDB-lite"/>
    </source>
</evidence>
<dbReference type="InterPro" id="IPR001245">
    <property type="entry name" value="Ser-Thr/Tyr_kinase_cat_dom"/>
</dbReference>
<dbReference type="GO" id="GO:0005886">
    <property type="term" value="C:plasma membrane"/>
    <property type="evidence" value="ECO:0007669"/>
    <property type="project" value="TreeGrafter"/>
</dbReference>
<proteinExistence type="predicted"/>
<comment type="subcellular location">
    <subcellularLocation>
        <location evidence="1">Membrane</location>
        <topology evidence="1">Single-pass type I membrane protein</topology>
    </subcellularLocation>
</comment>
<evidence type="ECO:0008006" key="23">
    <source>
        <dbReference type="Google" id="ProtNLM"/>
    </source>
</evidence>
<dbReference type="InterPro" id="IPR011009">
    <property type="entry name" value="Kinase-like_dom_sf"/>
</dbReference>
<feature type="region of interest" description="Disordered" evidence="16">
    <location>
        <begin position="664"/>
        <end position="772"/>
    </location>
</feature>
<evidence type="ECO:0000259" key="19">
    <source>
        <dbReference type="PROSITE" id="PS50038"/>
    </source>
</evidence>
<dbReference type="InterPro" id="IPR036790">
    <property type="entry name" value="Frizzled_dom_sf"/>
</dbReference>
<dbReference type="PROSITE" id="PS00109">
    <property type="entry name" value="PROTEIN_KINASE_TYR"/>
    <property type="match status" value="1"/>
</dbReference>
<dbReference type="Gene3D" id="2.40.20.10">
    <property type="entry name" value="Plasminogen Kringle 4"/>
    <property type="match status" value="1"/>
</dbReference>
<evidence type="ECO:0000259" key="20">
    <source>
        <dbReference type="PROSITE" id="PS50070"/>
    </source>
</evidence>
<feature type="region of interest" description="Disordered" evidence="16">
    <location>
        <begin position="587"/>
        <end position="616"/>
    </location>
</feature>
<dbReference type="FunFam" id="1.10.510.10:FF:000116">
    <property type="entry name" value="inactive tyrosine-protein kinase transmembrane receptor ROR1"/>
    <property type="match status" value="1"/>
</dbReference>
<sequence length="830" mass="91155">MLPVSKTTRDDFDEEGFCQPYRGIACARFIGNRSIFVDSLQMQGEIETQITAAFTMIGTSNHLSDRCSQFAIPSLCHFAFPTCDRSTGADKPRDLCKDECEILENDLCKTEYIIARSNPIILKRLKLPNCDDLAVTDSPEAANCLRIGIPMAEPINKNHKCFNGSGSDYRGTVSGTRSGRQCQPWNSQYPHSHSYLAVRYPELNGGHSYCRNPGNKHEAPWCFTLDESVRLDLCDIAVCDHHQEKSSGSNMELLYILVPSVAIPLAIALLFFFICVCRSNHKTPRPPVPRQPKPVRGQNVEMSMLTTTYKPKELGEGSLGKIYKGHLYLPGMEQAQLVAIKTLKDISNTQLWGDFQQEASSLAELHHPNVVCLLGVVSQEQPVCLLYDFLPRGDLHEFLIMRSPHSDVGCSSDEDGTVKSSLDHGDFLHMALQVAAGMEYLASHFYVHKDLAARNVLVGEQLHVKISDLGLSREVYSSDYYRVQPKALLPIRWMPPEAIAYGKFSTDSDIWSFGVVLWEVFSYGLQPYYGFSNQEVMEMVRKRQLLPCPEDCPPRFYGLMTECWQEGPARRPRFKDLHGRLRAWEGLSSHASSSTPSGGGGNATTQTTSLSASPVSNLSNPVRYAAGVAGVGAVGAPAGYLYPGQALSPQAQMGQIPAGWTPVAVAQAHHHHHQHQQHQQQQQQQQQQQRFIPVNGYPIPPGYAAFPAHFAGPPPPPPARVMQHQHQHHQQHHQQHHHLPPPKSRSPSSASGSTSTGHVSGGPSTAGSAHDANTPLLSHCVVQGGPGGQMYGQVTGKSAVQLEQGSQTAALLGGDGNILLYGDPVITLDL</sequence>
<feature type="domain" description="FZ" evidence="19">
    <location>
        <begin position="13"/>
        <end position="147"/>
    </location>
</feature>
<keyword evidence="12" id="KW-0675">Receptor</keyword>
<dbReference type="PROSITE" id="PS50070">
    <property type="entry name" value="KRINGLE_2"/>
    <property type="match status" value="1"/>
</dbReference>
<keyword evidence="6" id="KW-0732">Signal</keyword>
<dbReference type="GO" id="GO:0043123">
    <property type="term" value="P:positive regulation of canonical NF-kappaB signal transduction"/>
    <property type="evidence" value="ECO:0007669"/>
    <property type="project" value="TreeGrafter"/>
</dbReference>
<dbReference type="GO" id="GO:0038023">
    <property type="term" value="F:signaling receptor activity"/>
    <property type="evidence" value="ECO:0007669"/>
    <property type="project" value="UniProtKB-ARBA"/>
</dbReference>
<evidence type="ECO:0000256" key="8">
    <source>
        <dbReference type="ARBA" id="ARBA00022840"/>
    </source>
</evidence>
<dbReference type="Pfam" id="PF01392">
    <property type="entry name" value="Fz"/>
    <property type="match status" value="1"/>
</dbReference>
<keyword evidence="4" id="KW-0879">Wnt signaling pathway</keyword>
<dbReference type="InterPro" id="IPR018056">
    <property type="entry name" value="Kringle_CS"/>
</dbReference>
<keyword evidence="3 15" id="KW-0420">Kringle</keyword>
<dbReference type="InterPro" id="IPR000001">
    <property type="entry name" value="Kringle"/>
</dbReference>
<dbReference type="SMART" id="SM00130">
    <property type="entry name" value="KR"/>
    <property type="match status" value="1"/>
</dbReference>
<feature type="transmembrane region" description="Helical" evidence="17">
    <location>
        <begin position="253"/>
        <end position="274"/>
    </location>
</feature>
<evidence type="ECO:0000313" key="21">
    <source>
        <dbReference type="EMBL" id="KAJ3600077.1"/>
    </source>
</evidence>
<evidence type="ECO:0000256" key="4">
    <source>
        <dbReference type="ARBA" id="ARBA00022687"/>
    </source>
</evidence>
<feature type="compositionally biased region" description="Polar residues" evidence="16">
    <location>
        <begin position="603"/>
        <end position="616"/>
    </location>
</feature>
<feature type="domain" description="Protein kinase" evidence="18">
    <location>
        <begin position="308"/>
        <end position="581"/>
    </location>
</feature>
<feature type="compositionally biased region" description="Low complexity" evidence="16">
    <location>
        <begin position="702"/>
        <end position="711"/>
    </location>
</feature>
<dbReference type="PROSITE" id="PS00021">
    <property type="entry name" value="KRINGLE_1"/>
    <property type="match status" value="1"/>
</dbReference>
<accession>A0A9Q0E8V1</accession>
<keyword evidence="10 17" id="KW-0472">Membrane</keyword>
<dbReference type="InterPro" id="IPR008266">
    <property type="entry name" value="Tyr_kinase_AS"/>
</dbReference>
<dbReference type="InterPro" id="IPR000719">
    <property type="entry name" value="Prot_kinase_dom"/>
</dbReference>
<keyword evidence="5 17" id="KW-0812">Transmembrane</keyword>
<keyword evidence="2" id="KW-0597">Phosphoprotein</keyword>
<dbReference type="PRINTS" id="PR00018">
    <property type="entry name" value="KRINGLE"/>
</dbReference>
<reference evidence="21" key="1">
    <citation type="submission" date="2022-07" db="EMBL/GenBank/DDBJ databases">
        <title>Chromosome-level genome of Muraenolepis orangiensis.</title>
        <authorList>
            <person name="Kim J."/>
        </authorList>
    </citation>
    <scope>NUCLEOTIDE SEQUENCE</scope>
    <source>
        <strain evidence="21">KU_S4_2022</strain>
        <tissue evidence="21">Muscle</tissue>
    </source>
</reference>
<dbReference type="GO" id="GO:0017147">
    <property type="term" value="F:Wnt-protein binding"/>
    <property type="evidence" value="ECO:0007669"/>
    <property type="project" value="TreeGrafter"/>
</dbReference>
<dbReference type="PROSITE" id="PS50038">
    <property type="entry name" value="FZ"/>
    <property type="match status" value="1"/>
</dbReference>
<dbReference type="Gene3D" id="1.10.2000.10">
    <property type="entry name" value="Frizzled cysteine-rich domain"/>
    <property type="match status" value="1"/>
</dbReference>
<feature type="compositionally biased region" description="Low complexity" evidence="16">
    <location>
        <begin position="677"/>
        <end position="689"/>
    </location>
</feature>
<dbReference type="InterPro" id="IPR050122">
    <property type="entry name" value="RTK"/>
</dbReference>
<evidence type="ECO:0000256" key="2">
    <source>
        <dbReference type="ARBA" id="ARBA00022553"/>
    </source>
</evidence>
<keyword evidence="11" id="KW-1015">Disulfide bond</keyword>
<dbReference type="Gene3D" id="1.10.510.10">
    <property type="entry name" value="Transferase(Phosphotransferase) domain 1"/>
    <property type="match status" value="1"/>
</dbReference>
<dbReference type="CDD" id="cd07467">
    <property type="entry name" value="CRD_TK_ROR1"/>
    <property type="match status" value="1"/>
</dbReference>
<feature type="compositionally biased region" description="Low complexity" evidence="16">
    <location>
        <begin position="745"/>
        <end position="765"/>
    </location>
</feature>
<dbReference type="AlphaFoldDB" id="A0A9Q0E8V1"/>
<dbReference type="FunFam" id="2.40.20.10:FF:000003">
    <property type="entry name" value="Inactive tyrosine-protein kinase transmembrane receptor ROR1"/>
    <property type="match status" value="1"/>
</dbReference>
<keyword evidence="8" id="KW-0067">ATP-binding</keyword>
<evidence type="ECO:0000256" key="3">
    <source>
        <dbReference type="ARBA" id="ARBA00022572"/>
    </source>
</evidence>
<evidence type="ECO:0000256" key="11">
    <source>
        <dbReference type="ARBA" id="ARBA00023157"/>
    </source>
</evidence>
<keyword evidence="22" id="KW-1185">Reference proteome</keyword>
<dbReference type="InterPro" id="IPR013806">
    <property type="entry name" value="Kringle-like"/>
</dbReference>
<evidence type="ECO:0000256" key="7">
    <source>
        <dbReference type="ARBA" id="ARBA00022741"/>
    </source>
</evidence>
<dbReference type="OrthoDB" id="2431000at2759"/>
<keyword evidence="13" id="KW-0325">Glycoprotein</keyword>
<evidence type="ECO:0000259" key="18">
    <source>
        <dbReference type="PROSITE" id="PS50011"/>
    </source>
</evidence>
<dbReference type="Pfam" id="PF07714">
    <property type="entry name" value="PK_Tyr_Ser-Thr"/>
    <property type="match status" value="1"/>
</dbReference>
<comment type="caution">
    <text evidence="21">The sequence shown here is derived from an EMBL/GenBank/DDBJ whole genome shotgun (WGS) entry which is preliminary data.</text>
</comment>
<dbReference type="GO" id="GO:0043235">
    <property type="term" value="C:receptor complex"/>
    <property type="evidence" value="ECO:0007669"/>
    <property type="project" value="TreeGrafter"/>
</dbReference>
<evidence type="ECO:0000313" key="22">
    <source>
        <dbReference type="Proteomes" id="UP001148018"/>
    </source>
</evidence>
<evidence type="ECO:0000256" key="12">
    <source>
        <dbReference type="ARBA" id="ARBA00023170"/>
    </source>
</evidence>
<feature type="domain" description="Kringle" evidence="20">
    <location>
        <begin position="160"/>
        <end position="239"/>
    </location>
</feature>
<dbReference type="InterPro" id="IPR038178">
    <property type="entry name" value="Kringle_sf"/>
</dbReference>